<evidence type="ECO:0000256" key="13">
    <source>
        <dbReference type="ARBA" id="ARBA00042154"/>
    </source>
</evidence>
<dbReference type="PANTHER" id="PTHR24006:SF758">
    <property type="entry name" value="UBIQUITIN CARBOXYL-TERMINAL HYDROLASE 36"/>
    <property type="match status" value="1"/>
</dbReference>
<dbReference type="InterPro" id="IPR038765">
    <property type="entry name" value="Papain-like_cys_pep_sf"/>
</dbReference>
<feature type="region of interest" description="Disordered" evidence="16">
    <location>
        <begin position="454"/>
        <end position="503"/>
    </location>
</feature>
<evidence type="ECO:0000256" key="14">
    <source>
        <dbReference type="ARBA" id="ARBA00042420"/>
    </source>
</evidence>
<evidence type="ECO:0000256" key="16">
    <source>
        <dbReference type="SAM" id="MobiDB-lite"/>
    </source>
</evidence>
<dbReference type="Pfam" id="PF00443">
    <property type="entry name" value="UCH"/>
    <property type="match status" value="1"/>
</dbReference>
<name>A0A7R8UMV4_HERIL</name>
<evidence type="ECO:0000256" key="4">
    <source>
        <dbReference type="ARBA" id="ARBA00012759"/>
    </source>
</evidence>
<organism evidence="18 19">
    <name type="scientific">Hermetia illucens</name>
    <name type="common">Black soldier fly</name>
    <dbReference type="NCBI Taxonomy" id="343691"/>
    <lineage>
        <taxon>Eukaryota</taxon>
        <taxon>Metazoa</taxon>
        <taxon>Ecdysozoa</taxon>
        <taxon>Arthropoda</taxon>
        <taxon>Hexapoda</taxon>
        <taxon>Insecta</taxon>
        <taxon>Pterygota</taxon>
        <taxon>Neoptera</taxon>
        <taxon>Endopterygota</taxon>
        <taxon>Diptera</taxon>
        <taxon>Brachycera</taxon>
        <taxon>Stratiomyomorpha</taxon>
        <taxon>Stratiomyidae</taxon>
        <taxon>Hermetiinae</taxon>
        <taxon>Hermetia</taxon>
    </lineage>
</organism>
<dbReference type="SUPFAM" id="SSF54001">
    <property type="entry name" value="Cysteine proteinases"/>
    <property type="match status" value="1"/>
</dbReference>
<dbReference type="Gene3D" id="3.90.70.10">
    <property type="entry name" value="Cysteine proteinases"/>
    <property type="match status" value="1"/>
</dbReference>
<feature type="compositionally biased region" description="Basic residues" evidence="16">
    <location>
        <begin position="968"/>
        <end position="989"/>
    </location>
</feature>
<evidence type="ECO:0000256" key="3">
    <source>
        <dbReference type="ARBA" id="ARBA00009085"/>
    </source>
</evidence>
<dbReference type="InterPro" id="IPR028889">
    <property type="entry name" value="USP"/>
</dbReference>
<dbReference type="InParanoid" id="A0A7R8UMV4"/>
<evidence type="ECO:0000256" key="8">
    <source>
        <dbReference type="ARBA" id="ARBA00022801"/>
    </source>
</evidence>
<gene>
    <name evidence="18" type="ORF">HERILL_LOCUS5883</name>
</gene>
<evidence type="ECO:0000256" key="11">
    <source>
        <dbReference type="ARBA" id="ARBA00039432"/>
    </source>
</evidence>
<dbReference type="Proteomes" id="UP000594454">
    <property type="component" value="Chromosome 2"/>
</dbReference>
<evidence type="ECO:0000256" key="2">
    <source>
        <dbReference type="ARBA" id="ARBA00004604"/>
    </source>
</evidence>
<feature type="region of interest" description="Disordered" evidence="16">
    <location>
        <begin position="600"/>
        <end position="825"/>
    </location>
</feature>
<dbReference type="GO" id="GO:0042981">
    <property type="term" value="P:regulation of apoptotic process"/>
    <property type="evidence" value="ECO:0007669"/>
    <property type="project" value="TreeGrafter"/>
</dbReference>
<dbReference type="EC" id="3.4.19.12" evidence="4"/>
<evidence type="ECO:0000256" key="7">
    <source>
        <dbReference type="ARBA" id="ARBA00022786"/>
    </source>
</evidence>
<dbReference type="GO" id="GO:0006508">
    <property type="term" value="P:proteolysis"/>
    <property type="evidence" value="ECO:0007669"/>
    <property type="project" value="UniProtKB-KW"/>
</dbReference>
<dbReference type="PANTHER" id="PTHR24006">
    <property type="entry name" value="UBIQUITIN CARBOXYL-TERMINAL HYDROLASE"/>
    <property type="match status" value="1"/>
</dbReference>
<feature type="compositionally biased region" description="Polar residues" evidence="16">
    <location>
        <begin position="621"/>
        <end position="635"/>
    </location>
</feature>
<dbReference type="GO" id="GO:0004843">
    <property type="term" value="F:cysteine-type deubiquitinase activity"/>
    <property type="evidence" value="ECO:0007669"/>
    <property type="project" value="UniProtKB-EC"/>
</dbReference>
<evidence type="ECO:0000259" key="17">
    <source>
        <dbReference type="PROSITE" id="PS50235"/>
    </source>
</evidence>
<dbReference type="PROSITE" id="PS00973">
    <property type="entry name" value="USP_2"/>
    <property type="match status" value="1"/>
</dbReference>
<accession>A0A7R8UMV4</accession>
<dbReference type="GO" id="GO:0005730">
    <property type="term" value="C:nucleolus"/>
    <property type="evidence" value="ECO:0007669"/>
    <property type="project" value="UniProtKB-SubCell"/>
</dbReference>
<dbReference type="OMA" id="VCAMAKT"/>
<evidence type="ECO:0000313" key="19">
    <source>
        <dbReference type="Proteomes" id="UP000594454"/>
    </source>
</evidence>
<keyword evidence="7" id="KW-0833">Ubl conjugation pathway</keyword>
<evidence type="ECO:0000256" key="6">
    <source>
        <dbReference type="ARBA" id="ARBA00022670"/>
    </source>
</evidence>
<dbReference type="GO" id="GO:0005829">
    <property type="term" value="C:cytosol"/>
    <property type="evidence" value="ECO:0007669"/>
    <property type="project" value="TreeGrafter"/>
</dbReference>
<keyword evidence="6" id="KW-0645">Protease</keyword>
<proteinExistence type="inferred from homology"/>
<feature type="compositionally biased region" description="Low complexity" evidence="16">
    <location>
        <begin position="491"/>
        <end position="503"/>
    </location>
</feature>
<evidence type="ECO:0000256" key="5">
    <source>
        <dbReference type="ARBA" id="ARBA00022553"/>
    </source>
</evidence>
<comment type="catalytic activity">
    <reaction evidence="1">
        <text>Thiol-dependent hydrolysis of ester, thioester, amide, peptide and isopeptide bonds formed by the C-terminal Gly of ubiquitin (a 76-residue protein attached to proteins as an intracellular targeting signal).</text>
        <dbReference type="EC" id="3.4.19.12"/>
    </reaction>
</comment>
<dbReference type="OrthoDB" id="420187at2759"/>
<feature type="compositionally biased region" description="Polar residues" evidence="16">
    <location>
        <begin position="455"/>
        <end position="467"/>
    </location>
</feature>
<evidence type="ECO:0000313" key="18">
    <source>
        <dbReference type="EMBL" id="CAD7082882.1"/>
    </source>
</evidence>
<evidence type="ECO:0000256" key="10">
    <source>
        <dbReference type="ARBA" id="ARBA00023242"/>
    </source>
</evidence>
<dbReference type="InterPro" id="IPR018200">
    <property type="entry name" value="USP_CS"/>
</dbReference>
<dbReference type="PROSITE" id="PS50235">
    <property type="entry name" value="USP_3"/>
    <property type="match status" value="1"/>
</dbReference>
<dbReference type="InterPro" id="IPR001394">
    <property type="entry name" value="Peptidase_C19_UCH"/>
</dbReference>
<feature type="compositionally biased region" description="Low complexity" evidence="16">
    <location>
        <begin position="537"/>
        <end position="548"/>
    </location>
</feature>
<dbReference type="InterPro" id="IPR050164">
    <property type="entry name" value="Peptidase_C19"/>
</dbReference>
<evidence type="ECO:0000256" key="15">
    <source>
        <dbReference type="ARBA" id="ARBA00043009"/>
    </source>
</evidence>
<feature type="region of interest" description="Disordered" evidence="16">
    <location>
        <begin position="524"/>
        <end position="563"/>
    </location>
</feature>
<feature type="domain" description="USP" evidence="17">
    <location>
        <begin position="142"/>
        <end position="448"/>
    </location>
</feature>
<dbReference type="FunFam" id="3.90.70.10:FF:000085">
    <property type="entry name" value="Ubiquitin carboxyl-terminal hydrolase 36"/>
    <property type="match status" value="1"/>
</dbReference>
<feature type="compositionally biased region" description="Low complexity" evidence="16">
    <location>
        <begin position="601"/>
        <end position="620"/>
    </location>
</feature>
<dbReference type="PROSITE" id="PS00972">
    <property type="entry name" value="USP_1"/>
    <property type="match status" value="1"/>
</dbReference>
<dbReference type="EMBL" id="LR899010">
    <property type="protein sequence ID" value="CAD7082882.1"/>
    <property type="molecule type" value="Genomic_DNA"/>
</dbReference>
<protein>
    <recommendedName>
        <fullName evidence="11">Ubiquitin carboxyl-terminal hydrolase 36</fullName>
        <ecNumber evidence="4">3.4.19.12</ecNumber>
    </recommendedName>
    <alternativeName>
        <fullName evidence="14">Deubiquitinating enzyme 36</fullName>
    </alternativeName>
    <alternativeName>
        <fullName evidence="13">Protein scrawny</fullName>
    </alternativeName>
    <alternativeName>
        <fullName evidence="12">Ubiquitin thioesterase 36</fullName>
    </alternativeName>
    <alternativeName>
        <fullName evidence="15">Ubiquitin-specific-processing protease 36</fullName>
    </alternativeName>
</protein>
<feature type="compositionally biased region" description="Polar residues" evidence="16">
    <location>
        <begin position="805"/>
        <end position="825"/>
    </location>
</feature>
<feature type="compositionally biased region" description="Basic and acidic residues" evidence="16">
    <location>
        <begin position="665"/>
        <end position="675"/>
    </location>
</feature>
<feature type="region of interest" description="Disordered" evidence="16">
    <location>
        <begin position="910"/>
        <end position="1003"/>
    </location>
</feature>
<sequence>MPVSVVCDSSAVTAAIRDSLATSASNGGCSKSGDDSQTLQNKLVASAKRVLLTKIEYEEVNNYSQAVLDTLKSKYIVLKPSGSGKLNHSAATGDVNNKDANHSTPSGPRDPNQLPQPKKILFPRQNVQIGWKSFGRKWQVGAGMMNVGNTCYLNSTLQALFHVPAMANWLMSDSAHREKCEDENGSQGGCIICAMSRTLISSQTSQSHIRPYLVYTKLRLVCKHLIMGRQEDAHEFLRYLVEAMEKSYLARFRNSKELDQYSKETTPLNQILGGYLKSAVRCLACGHVSTTFQHFQDLLLDIRKANTIEEALDLYFARERLEDMGYKCEACKKKVSATKQFSLERAPISLCIQLKRFSMMGSKLNKHVAIRPRLDLSPYASKTNKENLTYKLVAMVTHLGASQHCGHYTAIGLTDTGTYYQFDDSYVRSISLQNVLNTNAYIIFYELDDSHENRQTSTQVSRGPNENSLKDSGSKLNFQTGSNENSFQRQNSATSSTNNGNSMSLNSKIISKLEANQQVTLIGPQLPNKMIQRNPPSSTVATSSESTSIVNGGIKLVSSPSNTKLTNGYVSNTASSNGFQSPSNQKGNNQPLNSKLMIHFKNGNSSTNSKSNSINSNNNKLQSPDGSKFQTNSSKTADRFEYNRSSSYDREQSNGNRSTLPSMPKLEESSPKEKSSSPPSGSNNLQTASKSNGIDKPTTNGFVKSPVTGSSSKNNIKSLVPYESDDESDQSNDELPTDKDCTPSTTFKSNQKRSYESDNESTSSSSSSDCTPPPPKISLTPPSTPIVKTKAGLWQVTDIAETKSKNSNHNTNAGSSTSCNGDWKNPFSSATPNTFSGNYMKSNDKFNEKDKKFNKKTNESDNGKSPNGTVQHLLKFSHRGYGAPVLSWNGQKPTIEKEVIEEIRQERKRDLQDEEENDMDRGRQKKVKCNNGFVGRDNPGYNPFQEHQNHQNQHRRWNSGSYRPYRPNNHHRNHNFRRHNFHKKPHHQRNGGGSNGFHHRRDS</sequence>
<comment type="similarity">
    <text evidence="3">Belongs to the peptidase C19 family.</text>
</comment>
<feature type="compositionally biased region" description="Low complexity" evidence="16">
    <location>
        <begin position="760"/>
        <end position="769"/>
    </location>
</feature>
<keyword evidence="9" id="KW-0788">Thiol protease</keyword>
<reference evidence="18 19" key="1">
    <citation type="submission" date="2020-11" db="EMBL/GenBank/DDBJ databases">
        <authorList>
            <person name="Wallbank WR R."/>
            <person name="Pardo Diaz C."/>
            <person name="Kozak K."/>
            <person name="Martin S."/>
            <person name="Jiggins C."/>
            <person name="Moest M."/>
            <person name="Warren A I."/>
            <person name="Generalovic N T."/>
            <person name="Byers J.R.P. K."/>
            <person name="Montejo-Kovacevich G."/>
            <person name="Yen C E."/>
        </authorList>
    </citation>
    <scope>NUCLEOTIDE SEQUENCE [LARGE SCALE GENOMIC DNA]</scope>
</reference>
<dbReference type="GO" id="GO:0016579">
    <property type="term" value="P:protein deubiquitination"/>
    <property type="evidence" value="ECO:0007669"/>
    <property type="project" value="InterPro"/>
</dbReference>
<feature type="region of interest" description="Disordered" evidence="16">
    <location>
        <begin position="85"/>
        <end position="117"/>
    </location>
</feature>
<dbReference type="FunCoup" id="A0A7R8UMV4">
    <property type="interactions" value="481"/>
</dbReference>
<feature type="compositionally biased region" description="Acidic residues" evidence="16">
    <location>
        <begin position="723"/>
        <end position="732"/>
    </location>
</feature>
<evidence type="ECO:0000256" key="12">
    <source>
        <dbReference type="ARBA" id="ARBA00041300"/>
    </source>
</evidence>
<dbReference type="AlphaFoldDB" id="A0A7R8UMV4"/>
<keyword evidence="19" id="KW-1185">Reference proteome</keyword>
<keyword evidence="5" id="KW-0597">Phosphoprotein</keyword>
<feature type="compositionally biased region" description="Polar residues" evidence="16">
    <location>
        <begin position="683"/>
        <end position="717"/>
    </location>
</feature>
<evidence type="ECO:0000256" key="1">
    <source>
        <dbReference type="ARBA" id="ARBA00000707"/>
    </source>
</evidence>
<feature type="compositionally biased region" description="Basic and acidic residues" evidence="16">
    <location>
        <begin position="636"/>
        <end position="652"/>
    </location>
</feature>
<evidence type="ECO:0000256" key="9">
    <source>
        <dbReference type="ARBA" id="ARBA00022807"/>
    </source>
</evidence>
<keyword evidence="8" id="KW-0378">Hydrolase</keyword>
<keyword evidence="10" id="KW-0539">Nucleus</keyword>
<comment type="subcellular location">
    <subcellularLocation>
        <location evidence="2">Nucleus</location>
        <location evidence="2">Nucleolus</location>
    </subcellularLocation>
</comment>
<feature type="compositionally biased region" description="Polar residues" evidence="16">
    <location>
        <begin position="474"/>
        <end position="490"/>
    </location>
</feature>
<feature type="region of interest" description="Disordered" evidence="16">
    <location>
        <begin position="573"/>
        <end position="592"/>
    </location>
</feature>